<accession>A0A0W1AGY6</accession>
<proteinExistence type="predicted"/>
<evidence type="ECO:0000313" key="2">
    <source>
        <dbReference type="Proteomes" id="UP000054729"/>
    </source>
</evidence>
<name>A0A0W1AGY6_9GAMM</name>
<evidence type="ECO:0000313" key="1">
    <source>
        <dbReference type="EMBL" id="KTD80464.1"/>
    </source>
</evidence>
<protein>
    <submittedName>
        <fullName evidence="1">Uncharacterized protein</fullName>
    </submittedName>
</protein>
<organism evidence="1 2">
    <name type="scientific">Legionella waltersii</name>
    <dbReference type="NCBI Taxonomy" id="66969"/>
    <lineage>
        <taxon>Bacteria</taxon>
        <taxon>Pseudomonadati</taxon>
        <taxon>Pseudomonadota</taxon>
        <taxon>Gammaproteobacteria</taxon>
        <taxon>Legionellales</taxon>
        <taxon>Legionellaceae</taxon>
        <taxon>Legionella</taxon>
    </lineage>
</organism>
<dbReference type="OrthoDB" id="5639019at2"/>
<dbReference type="PATRIC" id="fig|66969.6.peg.1274"/>
<reference evidence="1 2" key="1">
    <citation type="submission" date="2015-11" db="EMBL/GenBank/DDBJ databases">
        <title>Genomic analysis of 38 Legionella species identifies large and diverse effector repertoires.</title>
        <authorList>
            <person name="Burstein D."/>
            <person name="Amaro F."/>
            <person name="Zusman T."/>
            <person name="Lifshitz Z."/>
            <person name="Cohen O."/>
            <person name="Gilbert J.A."/>
            <person name="Pupko T."/>
            <person name="Shuman H.A."/>
            <person name="Segal G."/>
        </authorList>
    </citation>
    <scope>NUCLEOTIDE SEQUENCE [LARGE SCALE GENOMIC DNA]</scope>
    <source>
        <strain evidence="1 2">ATCC 51914</strain>
    </source>
</reference>
<dbReference type="Proteomes" id="UP000054729">
    <property type="component" value="Unassembled WGS sequence"/>
</dbReference>
<dbReference type="STRING" id="66969.Lwal_1161"/>
<dbReference type="EMBL" id="LNZB01000031">
    <property type="protein sequence ID" value="KTD80464.1"/>
    <property type="molecule type" value="Genomic_DNA"/>
</dbReference>
<gene>
    <name evidence="1" type="ORF">Lwal_1161</name>
</gene>
<comment type="caution">
    <text evidence="1">The sequence shown here is derived from an EMBL/GenBank/DDBJ whole genome shotgun (WGS) entry which is preliminary data.</text>
</comment>
<dbReference type="AlphaFoldDB" id="A0A0W1AGY6"/>
<keyword evidence="2" id="KW-1185">Reference proteome</keyword>
<sequence length="71" mass="8206">MELLDAVESLVKNPLLDTVILEDCILNKSLIESYKNSDTHKIRKLTTNKRNFSDMTHVIPYPDMTHVFTLT</sequence>